<dbReference type="GO" id="GO:0006886">
    <property type="term" value="P:intracellular protein transport"/>
    <property type="evidence" value="ECO:0007669"/>
    <property type="project" value="InterPro"/>
</dbReference>
<organism evidence="2">
    <name type="scientific">Nymphaea colorata</name>
    <name type="common">pocket water lily</name>
    <dbReference type="NCBI Taxonomy" id="210225"/>
    <lineage>
        <taxon>Eukaryota</taxon>
        <taxon>Viridiplantae</taxon>
        <taxon>Streptophyta</taxon>
        <taxon>Embryophyta</taxon>
        <taxon>Tracheophyta</taxon>
        <taxon>Spermatophyta</taxon>
        <taxon>Magnoliopsida</taxon>
        <taxon>Nymphaeales</taxon>
        <taxon>Nymphaeaceae</taxon>
        <taxon>Nymphaea</taxon>
    </lineage>
</organism>
<gene>
    <name evidence="2" type="ORF">NYM_LOCUS30205</name>
</gene>
<comment type="similarity">
    <text evidence="1">Belongs to the VPS26 family.</text>
</comment>
<dbReference type="Pfam" id="PF03643">
    <property type="entry name" value="Vps26"/>
    <property type="match status" value="1"/>
</dbReference>
<dbReference type="EMBL" id="LR722168">
    <property type="protein sequence ID" value="VVW88826.1"/>
    <property type="molecule type" value="Genomic_DNA"/>
</dbReference>
<accession>A0A5K1HLQ4</accession>
<dbReference type="InterPro" id="IPR014752">
    <property type="entry name" value="Arrestin-like_C"/>
</dbReference>
<proteinExistence type="inferred from homology"/>
<name>A0A5K1HLQ4_9MAGN</name>
<dbReference type="AlphaFoldDB" id="A0A5K1HLQ4"/>
<dbReference type="Gene3D" id="2.60.40.640">
    <property type="match status" value="1"/>
</dbReference>
<evidence type="ECO:0000256" key="1">
    <source>
        <dbReference type="ARBA" id="ARBA00009100"/>
    </source>
</evidence>
<dbReference type="InterPro" id="IPR028934">
    <property type="entry name" value="Vps26-related"/>
</dbReference>
<reference evidence="2" key="1">
    <citation type="submission" date="2019-09" db="EMBL/GenBank/DDBJ databases">
        <authorList>
            <person name="Zhang L."/>
        </authorList>
    </citation>
    <scope>NUCLEOTIDE SEQUENCE</scope>
</reference>
<protein>
    <submittedName>
        <fullName evidence="2">Uncharacterized protein</fullName>
    </submittedName>
</protein>
<dbReference type="OMA" id="QRANSHQ"/>
<evidence type="ECO:0000313" key="2">
    <source>
        <dbReference type="EMBL" id="VVW88826.1"/>
    </source>
</evidence>
<sequence length="116" mass="13503">MEVGIEDCLHIDFEYNKSFYHLKDIIIGRVNFHLVKIKMKSMEIALVRKETFGTGTTTKTETETLVKYEVMDGCPDKGESIPIRMYMKGVQLAPSYKNIHNRLSVKYWINLVLLDE</sequence>
<dbReference type="PANTHER" id="PTHR12233">
    <property type="entry name" value="VACUOLAR PROTEIN SORTING 26 RELATED"/>
    <property type="match status" value="1"/>
</dbReference>
<dbReference type="OrthoDB" id="3821113at2759"/>